<name>A0A182EC44_ONCOC</name>
<reference evidence="1 2" key="2">
    <citation type="submission" date="2018-08" db="EMBL/GenBank/DDBJ databases">
        <authorList>
            <person name="Laetsch R D."/>
            <person name="Stevens L."/>
            <person name="Kumar S."/>
            <person name="Blaxter L. M."/>
        </authorList>
    </citation>
    <scope>NUCLEOTIDE SEQUENCE [LARGE SCALE GENOMIC DNA]</scope>
</reference>
<organism evidence="3">
    <name type="scientific">Onchocerca ochengi</name>
    <name type="common">Filarial nematode worm</name>
    <dbReference type="NCBI Taxonomy" id="42157"/>
    <lineage>
        <taxon>Eukaryota</taxon>
        <taxon>Metazoa</taxon>
        <taxon>Ecdysozoa</taxon>
        <taxon>Nematoda</taxon>
        <taxon>Chromadorea</taxon>
        <taxon>Rhabditida</taxon>
        <taxon>Spirurina</taxon>
        <taxon>Spiruromorpha</taxon>
        <taxon>Filarioidea</taxon>
        <taxon>Onchocercidae</taxon>
        <taxon>Onchocerca</taxon>
    </lineage>
</organism>
<dbReference type="AlphaFoldDB" id="A0A182EC44"/>
<keyword evidence="2" id="KW-1185">Reference proteome</keyword>
<sequence>MSHTFLSLDELGRCLAYIPAYGTARKCRTSWRHIWLGVEDWEGEVPRFLDRLPGMTDCLKGEELAFAATYISHPIR</sequence>
<dbReference type="Proteomes" id="UP000271087">
    <property type="component" value="Unassembled WGS sequence"/>
</dbReference>
<evidence type="ECO:0000313" key="2">
    <source>
        <dbReference type="Proteomes" id="UP000271087"/>
    </source>
</evidence>
<dbReference type="EMBL" id="UYRW01001552">
    <property type="protein sequence ID" value="VDK78468.1"/>
    <property type="molecule type" value="Genomic_DNA"/>
</dbReference>
<dbReference type="WBParaSite" id="nOo.2.0.1.t05635-RA">
    <property type="protein sequence ID" value="nOo.2.0.1.t05635-RA"/>
    <property type="gene ID" value="nOo.2.0.1.g05635"/>
</dbReference>
<dbReference type="STRING" id="42157.A0A182EC44"/>
<protein>
    <submittedName>
        <fullName evidence="3">F-box domain-containing protein</fullName>
    </submittedName>
</protein>
<reference evidence="3" key="1">
    <citation type="submission" date="2016-06" db="UniProtKB">
        <authorList>
            <consortium name="WormBaseParasite"/>
        </authorList>
    </citation>
    <scope>IDENTIFICATION</scope>
</reference>
<evidence type="ECO:0000313" key="3">
    <source>
        <dbReference type="WBParaSite" id="nOo.2.0.1.t05635-RA"/>
    </source>
</evidence>
<proteinExistence type="predicted"/>
<accession>A0A182EC44</accession>
<gene>
    <name evidence="1" type="ORF">NOO_LOCUS5635</name>
</gene>
<evidence type="ECO:0000313" key="1">
    <source>
        <dbReference type="EMBL" id="VDK78468.1"/>
    </source>
</evidence>